<dbReference type="InterPro" id="IPR050709">
    <property type="entry name" value="Biotin_Carboxyl_Carrier/Decarb"/>
</dbReference>
<dbReference type="PANTHER" id="PTHR45266:SF3">
    <property type="entry name" value="OXALOACETATE DECARBOXYLASE ALPHA CHAIN"/>
    <property type="match status" value="1"/>
</dbReference>
<feature type="compositionally biased region" description="Low complexity" evidence="2">
    <location>
        <begin position="38"/>
        <end position="49"/>
    </location>
</feature>
<accession>A0A0R2A493</accession>
<evidence type="ECO:0000256" key="1">
    <source>
        <dbReference type="ARBA" id="ARBA00023267"/>
    </source>
</evidence>
<dbReference type="PROSITE" id="PS00188">
    <property type="entry name" value="BIOTIN"/>
    <property type="match status" value="1"/>
</dbReference>
<dbReference type="CDD" id="cd06850">
    <property type="entry name" value="biotinyl_domain"/>
    <property type="match status" value="1"/>
</dbReference>
<protein>
    <submittedName>
        <fullName evidence="4">Acetyl-CoA biotin carboxyl carrier</fullName>
    </submittedName>
</protein>
<dbReference type="Pfam" id="PF00364">
    <property type="entry name" value="Biotin_lipoyl"/>
    <property type="match status" value="1"/>
</dbReference>
<dbReference type="Proteomes" id="UP000051733">
    <property type="component" value="Unassembled WGS sequence"/>
</dbReference>
<dbReference type="EMBL" id="AYYY01000020">
    <property type="protein sequence ID" value="KRM61840.1"/>
    <property type="molecule type" value="Genomic_DNA"/>
</dbReference>
<reference evidence="4 5" key="1">
    <citation type="journal article" date="2015" name="Genome Announc.">
        <title>Expanding the biotechnology potential of lactobacilli through comparative genomics of 213 strains and associated genera.</title>
        <authorList>
            <person name="Sun Z."/>
            <person name="Harris H.M."/>
            <person name="McCann A."/>
            <person name="Guo C."/>
            <person name="Argimon S."/>
            <person name="Zhang W."/>
            <person name="Yang X."/>
            <person name="Jeffery I.B."/>
            <person name="Cooney J.C."/>
            <person name="Kagawa T.F."/>
            <person name="Liu W."/>
            <person name="Song Y."/>
            <person name="Salvetti E."/>
            <person name="Wrobel A."/>
            <person name="Rasinkangas P."/>
            <person name="Parkhill J."/>
            <person name="Rea M.C."/>
            <person name="O'Sullivan O."/>
            <person name="Ritari J."/>
            <person name="Douillard F.P."/>
            <person name="Paul Ross R."/>
            <person name="Yang R."/>
            <person name="Briner A.E."/>
            <person name="Felis G.E."/>
            <person name="de Vos W.M."/>
            <person name="Barrangou R."/>
            <person name="Klaenhammer T.R."/>
            <person name="Caufield P.W."/>
            <person name="Cui Y."/>
            <person name="Zhang H."/>
            <person name="O'Toole P.W."/>
        </authorList>
    </citation>
    <scope>NUCLEOTIDE SEQUENCE [LARGE SCALE GENOMIC DNA]</scope>
    <source>
        <strain evidence="4 5">DSM 20634</strain>
    </source>
</reference>
<dbReference type="Gene3D" id="2.40.50.100">
    <property type="match status" value="1"/>
</dbReference>
<gene>
    <name evidence="4" type="ORF">FC26_GL001282</name>
</gene>
<evidence type="ECO:0000256" key="2">
    <source>
        <dbReference type="SAM" id="MobiDB-lite"/>
    </source>
</evidence>
<evidence type="ECO:0000259" key="3">
    <source>
        <dbReference type="PROSITE" id="PS50968"/>
    </source>
</evidence>
<dbReference type="InterPro" id="IPR000089">
    <property type="entry name" value="Biotin_lipoyl"/>
</dbReference>
<dbReference type="AlphaFoldDB" id="A0A0R2A493"/>
<dbReference type="PANTHER" id="PTHR45266">
    <property type="entry name" value="OXALOACETATE DECARBOXYLASE ALPHA CHAIN"/>
    <property type="match status" value="1"/>
</dbReference>
<proteinExistence type="predicted"/>
<comment type="caution">
    <text evidence="4">The sequence shown here is derived from an EMBL/GenBank/DDBJ whole genome shotgun (WGS) entry which is preliminary data.</text>
</comment>
<sequence length="144" mass="15422">MNEKEIEQLMTKFDQSSLLDFQLVQDEFQLSLSKREQATPAAPVASVPTNDPATVSTAAEGPAQPVVDETATAVKAPLVGVVTFNDPAKQVGDPIQKGDVICSIEAMKMANEVKSPVTGTIKAVLVDDQTMVEYDQPLFEISEG</sequence>
<feature type="region of interest" description="Disordered" evidence="2">
    <location>
        <begin position="35"/>
        <end position="64"/>
    </location>
</feature>
<dbReference type="SUPFAM" id="SSF51230">
    <property type="entry name" value="Single hybrid motif"/>
    <property type="match status" value="1"/>
</dbReference>
<keyword evidence="5" id="KW-1185">Reference proteome</keyword>
<evidence type="ECO:0000313" key="5">
    <source>
        <dbReference type="Proteomes" id="UP000051733"/>
    </source>
</evidence>
<dbReference type="PATRIC" id="fig|1423813.3.peg.1307"/>
<name>A0A0R2A493_9LACO</name>
<dbReference type="InterPro" id="IPR011053">
    <property type="entry name" value="Single_hybrid_motif"/>
</dbReference>
<organism evidence="4 5">
    <name type="scientific">Paucilactobacillus vaccinostercus DSM 20634</name>
    <dbReference type="NCBI Taxonomy" id="1423813"/>
    <lineage>
        <taxon>Bacteria</taxon>
        <taxon>Bacillati</taxon>
        <taxon>Bacillota</taxon>
        <taxon>Bacilli</taxon>
        <taxon>Lactobacillales</taxon>
        <taxon>Lactobacillaceae</taxon>
        <taxon>Paucilactobacillus</taxon>
    </lineage>
</organism>
<dbReference type="STRING" id="1423813.FC26_GL001282"/>
<evidence type="ECO:0000313" key="4">
    <source>
        <dbReference type="EMBL" id="KRM61840.1"/>
    </source>
</evidence>
<dbReference type="PROSITE" id="PS50968">
    <property type="entry name" value="BIOTINYL_LIPOYL"/>
    <property type="match status" value="1"/>
</dbReference>
<keyword evidence="1" id="KW-0092">Biotin</keyword>
<dbReference type="InterPro" id="IPR001882">
    <property type="entry name" value="Biotin_BS"/>
</dbReference>
<dbReference type="OrthoDB" id="9811735at2"/>
<dbReference type="RefSeq" id="WP_057778228.1">
    <property type="nucleotide sequence ID" value="NZ_AYYY01000020.1"/>
</dbReference>
<feature type="domain" description="Lipoyl-binding" evidence="3">
    <location>
        <begin position="65"/>
        <end position="142"/>
    </location>
</feature>